<organism evidence="2 3">
    <name type="scientific">Mycena albidolilacea</name>
    <dbReference type="NCBI Taxonomy" id="1033008"/>
    <lineage>
        <taxon>Eukaryota</taxon>
        <taxon>Fungi</taxon>
        <taxon>Dikarya</taxon>
        <taxon>Basidiomycota</taxon>
        <taxon>Agaricomycotina</taxon>
        <taxon>Agaricomycetes</taxon>
        <taxon>Agaricomycetidae</taxon>
        <taxon>Agaricales</taxon>
        <taxon>Marasmiineae</taxon>
        <taxon>Mycenaceae</taxon>
        <taxon>Mycena</taxon>
    </lineage>
</organism>
<comment type="caution">
    <text evidence="2">The sequence shown here is derived from an EMBL/GenBank/DDBJ whole genome shotgun (WGS) entry which is preliminary data.</text>
</comment>
<proteinExistence type="predicted"/>
<dbReference type="EMBL" id="JARIHO010000035">
    <property type="protein sequence ID" value="KAJ7331505.1"/>
    <property type="molecule type" value="Genomic_DNA"/>
</dbReference>
<keyword evidence="3" id="KW-1185">Reference proteome</keyword>
<dbReference type="AlphaFoldDB" id="A0AAD6ZPR7"/>
<dbReference type="Proteomes" id="UP001218218">
    <property type="component" value="Unassembled WGS sequence"/>
</dbReference>
<sequence length="208" mass="22352">MASAWNVWRRHYAYLVTSPHLPVLTILVHVPVCVLPAPKAHHSRFRIALPRSSHPASISPKALASCYACFARVRHRRVAGMPVLRPLSGCPSLCAPVCARPHTPRLPSHSAPHAHAIPARPSVLATSPRRHLHTATTRSPPTSHACPVPSLDASPQPAPHCHALPILRLLLTRFHSTSPPPVPSSPHVTAVPSHLATTLPHLPASVPT</sequence>
<evidence type="ECO:0000256" key="1">
    <source>
        <dbReference type="SAM" id="MobiDB-lite"/>
    </source>
</evidence>
<gene>
    <name evidence="2" type="ORF">DFH08DRAFT_1021681</name>
</gene>
<evidence type="ECO:0000313" key="3">
    <source>
        <dbReference type="Proteomes" id="UP001218218"/>
    </source>
</evidence>
<evidence type="ECO:0000313" key="2">
    <source>
        <dbReference type="EMBL" id="KAJ7331505.1"/>
    </source>
</evidence>
<name>A0AAD6ZPR7_9AGAR</name>
<protein>
    <submittedName>
        <fullName evidence="2">Uncharacterized protein</fullName>
    </submittedName>
</protein>
<feature type="region of interest" description="Disordered" evidence="1">
    <location>
        <begin position="124"/>
        <end position="152"/>
    </location>
</feature>
<reference evidence="2" key="1">
    <citation type="submission" date="2023-03" db="EMBL/GenBank/DDBJ databases">
        <title>Massive genome expansion in bonnet fungi (Mycena s.s.) driven by repeated elements and novel gene families across ecological guilds.</title>
        <authorList>
            <consortium name="Lawrence Berkeley National Laboratory"/>
            <person name="Harder C.B."/>
            <person name="Miyauchi S."/>
            <person name="Viragh M."/>
            <person name="Kuo A."/>
            <person name="Thoen E."/>
            <person name="Andreopoulos B."/>
            <person name="Lu D."/>
            <person name="Skrede I."/>
            <person name="Drula E."/>
            <person name="Henrissat B."/>
            <person name="Morin E."/>
            <person name="Kohler A."/>
            <person name="Barry K."/>
            <person name="LaButti K."/>
            <person name="Morin E."/>
            <person name="Salamov A."/>
            <person name="Lipzen A."/>
            <person name="Mereny Z."/>
            <person name="Hegedus B."/>
            <person name="Baldrian P."/>
            <person name="Stursova M."/>
            <person name="Weitz H."/>
            <person name="Taylor A."/>
            <person name="Grigoriev I.V."/>
            <person name="Nagy L.G."/>
            <person name="Martin F."/>
            <person name="Kauserud H."/>
        </authorList>
    </citation>
    <scope>NUCLEOTIDE SEQUENCE</scope>
    <source>
        <strain evidence="2">CBHHK002</strain>
    </source>
</reference>
<accession>A0AAD6ZPR7</accession>